<accession>A0AAN7LWY0</accession>
<dbReference type="AlphaFoldDB" id="A0AAN7LWY0"/>
<dbReference type="EMBL" id="JAXQNO010000012">
    <property type="protein sequence ID" value="KAK4787868.1"/>
    <property type="molecule type" value="Genomic_DNA"/>
</dbReference>
<dbReference type="Proteomes" id="UP001346149">
    <property type="component" value="Unassembled WGS sequence"/>
</dbReference>
<sequence length="183" mass="19581">MESSTSLSNSSDQSMGQGITAVDSLLQPSATQPVQNMPMGNQQANTLTSKECDYNHYGHFDVHGGDKNFDVFQTSASKGCVLGHEDYTNTGEGEMVLGLAEFCAPPFGNFNGGGLEGMSNSVYTGLSCSKMDDGTTNDDYSSYYFSNDYCLGENGDQGLKMEGVSGGPLWDMKQSLTDNEGYL</sequence>
<proteinExistence type="predicted"/>
<comment type="caution">
    <text evidence="1">The sequence shown here is derived from an EMBL/GenBank/DDBJ whole genome shotgun (WGS) entry which is preliminary data.</text>
</comment>
<name>A0AAN7LWY0_TRANT</name>
<evidence type="ECO:0000313" key="1">
    <source>
        <dbReference type="EMBL" id="KAK4787868.1"/>
    </source>
</evidence>
<keyword evidence="2" id="KW-1185">Reference proteome</keyword>
<reference evidence="1 2" key="1">
    <citation type="journal article" date="2023" name="Hortic Res">
        <title>Pangenome of water caltrop reveals structural variations and asymmetric subgenome divergence after allopolyploidization.</title>
        <authorList>
            <person name="Zhang X."/>
            <person name="Chen Y."/>
            <person name="Wang L."/>
            <person name="Yuan Y."/>
            <person name="Fang M."/>
            <person name="Shi L."/>
            <person name="Lu R."/>
            <person name="Comes H.P."/>
            <person name="Ma Y."/>
            <person name="Chen Y."/>
            <person name="Huang G."/>
            <person name="Zhou Y."/>
            <person name="Zheng Z."/>
            <person name="Qiu Y."/>
        </authorList>
    </citation>
    <scope>NUCLEOTIDE SEQUENCE [LARGE SCALE GENOMIC DNA]</scope>
    <source>
        <strain evidence="1">F231</strain>
    </source>
</reference>
<organism evidence="1 2">
    <name type="scientific">Trapa natans</name>
    <name type="common">Water chestnut</name>
    <dbReference type="NCBI Taxonomy" id="22666"/>
    <lineage>
        <taxon>Eukaryota</taxon>
        <taxon>Viridiplantae</taxon>
        <taxon>Streptophyta</taxon>
        <taxon>Embryophyta</taxon>
        <taxon>Tracheophyta</taxon>
        <taxon>Spermatophyta</taxon>
        <taxon>Magnoliopsida</taxon>
        <taxon>eudicotyledons</taxon>
        <taxon>Gunneridae</taxon>
        <taxon>Pentapetalae</taxon>
        <taxon>rosids</taxon>
        <taxon>malvids</taxon>
        <taxon>Myrtales</taxon>
        <taxon>Lythraceae</taxon>
        <taxon>Trapa</taxon>
    </lineage>
</organism>
<protein>
    <submittedName>
        <fullName evidence="1">Uncharacterized protein</fullName>
    </submittedName>
</protein>
<evidence type="ECO:0000313" key="2">
    <source>
        <dbReference type="Proteomes" id="UP001346149"/>
    </source>
</evidence>
<gene>
    <name evidence="1" type="ORF">SAY86_011701</name>
</gene>